<dbReference type="EMBL" id="CP002116">
    <property type="protein sequence ID" value="ADK80601.1"/>
    <property type="molecule type" value="Genomic_DNA"/>
</dbReference>
<reference evidence="2 3" key="1">
    <citation type="journal article" date="2010" name="Stand. Genomic Sci.">
        <title>Complete genome sequence of Spirochaeta smaragdinae type strain (SEBR 4228).</title>
        <authorList>
            <person name="Mavromatis K."/>
            <person name="Yasawong M."/>
            <person name="Chertkov O."/>
            <person name="Lapidus A."/>
            <person name="Lucas S."/>
            <person name="Nolan M."/>
            <person name="Del Rio T.G."/>
            <person name="Tice H."/>
            <person name="Cheng J.F."/>
            <person name="Pitluck S."/>
            <person name="Liolios K."/>
            <person name="Ivanova N."/>
            <person name="Tapia R."/>
            <person name="Han C."/>
            <person name="Bruce D."/>
            <person name="Goodwin L."/>
            <person name="Pati A."/>
            <person name="Chen A."/>
            <person name="Palaniappan K."/>
            <person name="Land M."/>
            <person name="Hauser L."/>
            <person name="Chang Y.J."/>
            <person name="Jeffries C.D."/>
            <person name="Detter J.C."/>
            <person name="Rohde M."/>
            <person name="Brambilla E."/>
            <person name="Spring S."/>
            <person name="Goker M."/>
            <person name="Sikorski J."/>
            <person name="Woyke T."/>
            <person name="Bristow J."/>
            <person name="Eisen J.A."/>
            <person name="Markowitz V."/>
            <person name="Hugenholtz P."/>
            <person name="Klenk H.P."/>
            <person name="Kyrpides N.C."/>
        </authorList>
    </citation>
    <scope>NUCLEOTIDE SEQUENCE [LARGE SCALE GENOMIC DNA]</scope>
    <source>
        <strain evidence="3">DSM 11293 / JCM 15392 / SEBR 4228</strain>
    </source>
</reference>
<organism evidence="2 3">
    <name type="scientific">Sediminispirochaeta smaragdinae (strain DSM 11293 / JCM 15392 / SEBR 4228)</name>
    <name type="common">Spirochaeta smaragdinae</name>
    <dbReference type="NCBI Taxonomy" id="573413"/>
    <lineage>
        <taxon>Bacteria</taxon>
        <taxon>Pseudomonadati</taxon>
        <taxon>Spirochaetota</taxon>
        <taxon>Spirochaetia</taxon>
        <taxon>Spirochaetales</taxon>
        <taxon>Spirochaetaceae</taxon>
        <taxon>Sediminispirochaeta</taxon>
    </lineage>
</organism>
<dbReference type="HOGENOM" id="CLU_183815_0_0_12"/>
<gene>
    <name evidence="2" type="ordered locus">Spirs_1474</name>
</gene>
<name>E1R566_SEDSS</name>
<dbReference type="STRING" id="573413.Spirs_1474"/>
<dbReference type="GO" id="GO:0046872">
    <property type="term" value="F:metal ion binding"/>
    <property type="evidence" value="ECO:0007669"/>
    <property type="project" value="InterPro"/>
</dbReference>
<dbReference type="PROSITE" id="PS50846">
    <property type="entry name" value="HMA_2"/>
    <property type="match status" value="1"/>
</dbReference>
<protein>
    <submittedName>
        <fullName evidence="2">Heavy metal transport/detoxification protein</fullName>
    </submittedName>
</protein>
<sequence>MKDKPKPIELDLQGASCASCIFAIEHEGRKLKGVKDIKVDSLRSKIVIDLDEKENDDQTEITDRVIKIVRTIGYDAQHPQT</sequence>
<dbReference type="InterPro" id="IPR036163">
    <property type="entry name" value="HMA_dom_sf"/>
</dbReference>
<proteinExistence type="predicted"/>
<dbReference type="eggNOG" id="COG2608">
    <property type="taxonomic scope" value="Bacteria"/>
</dbReference>
<dbReference type="Proteomes" id="UP000002318">
    <property type="component" value="Chromosome"/>
</dbReference>
<dbReference type="Pfam" id="PF00403">
    <property type="entry name" value="HMA"/>
    <property type="match status" value="1"/>
</dbReference>
<dbReference type="KEGG" id="ssm:Spirs_1474"/>
<dbReference type="InterPro" id="IPR006121">
    <property type="entry name" value="HMA_dom"/>
</dbReference>
<dbReference type="SUPFAM" id="SSF55008">
    <property type="entry name" value="HMA, heavy metal-associated domain"/>
    <property type="match status" value="1"/>
</dbReference>
<evidence type="ECO:0000313" key="2">
    <source>
        <dbReference type="EMBL" id="ADK80601.1"/>
    </source>
</evidence>
<accession>E1R566</accession>
<evidence type="ECO:0000313" key="3">
    <source>
        <dbReference type="Proteomes" id="UP000002318"/>
    </source>
</evidence>
<dbReference type="RefSeq" id="WP_013254065.1">
    <property type="nucleotide sequence ID" value="NC_014364.1"/>
</dbReference>
<keyword evidence="3" id="KW-1185">Reference proteome</keyword>
<evidence type="ECO:0000259" key="1">
    <source>
        <dbReference type="PROSITE" id="PS50846"/>
    </source>
</evidence>
<dbReference type="CDD" id="cd00371">
    <property type="entry name" value="HMA"/>
    <property type="match status" value="1"/>
</dbReference>
<feature type="domain" description="HMA" evidence="1">
    <location>
        <begin position="6"/>
        <end position="77"/>
    </location>
</feature>
<dbReference type="AlphaFoldDB" id="E1R566"/>
<dbReference type="Gene3D" id="3.30.70.100">
    <property type="match status" value="1"/>
</dbReference>